<reference evidence="4 5" key="1">
    <citation type="submission" date="2014-07" db="EMBL/GenBank/DDBJ databases">
        <authorList>
            <person name="McCorrison J."/>
            <person name="Sanka R."/>
            <person name="Torralba M."/>
            <person name="Gillis M."/>
            <person name="Haft D.H."/>
            <person name="Methe B."/>
            <person name="Sutton G."/>
            <person name="Nelson K.E."/>
        </authorList>
    </citation>
    <scope>NUCLEOTIDE SEQUENCE [LARGE SCALE GENOMIC DNA]</scope>
    <source>
        <strain evidence="4 5">S9-PR14</strain>
    </source>
</reference>
<protein>
    <recommendedName>
        <fullName evidence="6">Glycosyl transferase family 8</fullName>
    </recommendedName>
</protein>
<dbReference type="Pfam" id="PF01501">
    <property type="entry name" value="Glyco_transf_8"/>
    <property type="match status" value="1"/>
</dbReference>
<evidence type="ECO:0000256" key="2">
    <source>
        <dbReference type="ARBA" id="ARBA00022679"/>
    </source>
</evidence>
<accession>A0A098YSQ7</accession>
<dbReference type="SUPFAM" id="SSF53448">
    <property type="entry name" value="Nucleotide-diphospho-sugar transferases"/>
    <property type="match status" value="1"/>
</dbReference>
<proteinExistence type="predicted"/>
<keyword evidence="1" id="KW-0328">Glycosyltransferase</keyword>
<evidence type="ECO:0000256" key="1">
    <source>
        <dbReference type="ARBA" id="ARBA00022676"/>
    </source>
</evidence>
<dbReference type="AlphaFoldDB" id="A0A098YSQ7"/>
<gene>
    <name evidence="4" type="ORF">HMPREF9304_04930</name>
</gene>
<dbReference type="InterPro" id="IPR002495">
    <property type="entry name" value="Glyco_trans_8"/>
</dbReference>
<name>A0A098YSQ7_9BACT</name>
<evidence type="ECO:0000256" key="3">
    <source>
        <dbReference type="ARBA" id="ARBA00022723"/>
    </source>
</evidence>
<dbReference type="OrthoDB" id="695971at2"/>
<dbReference type="RefSeq" id="WP_036926889.1">
    <property type="nucleotide sequence ID" value="NZ_JRPQ01000072.1"/>
</dbReference>
<dbReference type="CDD" id="cd04194">
    <property type="entry name" value="GT8_A4GalT_like"/>
    <property type="match status" value="1"/>
</dbReference>
<dbReference type="EMBL" id="JRPQ01000072">
    <property type="protein sequence ID" value="KGI22386.1"/>
    <property type="molecule type" value="Genomic_DNA"/>
</dbReference>
<evidence type="ECO:0000313" key="5">
    <source>
        <dbReference type="Proteomes" id="UP000029723"/>
    </source>
</evidence>
<sequence length="324" mass="37312">MMHILLSTDSNYIMPSAVMMKSVSVNNADTDIVFHILIDDGVTAFQQQQLHGVLTNKRHIVSFHSIDGKFFTNFPALGKVKTYITKATYYRLFISDILPEDIQRVIYLDGDMIVRGSLEELWNANIQGKAVGVVTDMALNSKDFSRLGYSESYGYFNAGMLLVNLAYWREHHLKDLFLSLIMNEPQRIVLHDQDVLNITLHDSKVELPAKFNCQNGFLMKPEFSELGKWKSQYANTIGQAIKAPVVVHYTDTIKPWHVEDANPYGYEFIKYYKQTVFRYTPLSECGSGKFRHFIGKVLRRLYLVSPVVRNHDKYYSLEEIGRLS</sequence>
<dbReference type="InterPro" id="IPR029044">
    <property type="entry name" value="Nucleotide-diphossugar_trans"/>
</dbReference>
<evidence type="ECO:0000313" key="4">
    <source>
        <dbReference type="EMBL" id="KGI22386.1"/>
    </source>
</evidence>
<dbReference type="GO" id="GO:0016757">
    <property type="term" value="F:glycosyltransferase activity"/>
    <property type="evidence" value="ECO:0007669"/>
    <property type="project" value="UniProtKB-KW"/>
</dbReference>
<comment type="caution">
    <text evidence="4">The sequence shown here is derived from an EMBL/GenBank/DDBJ whole genome shotgun (WGS) entry which is preliminary data.</text>
</comment>
<dbReference type="Proteomes" id="UP000029723">
    <property type="component" value="Unassembled WGS sequence"/>
</dbReference>
<dbReference type="PANTHER" id="PTHR13778">
    <property type="entry name" value="GLYCOSYLTRANSFERASE 8 DOMAIN-CONTAINING PROTEIN"/>
    <property type="match status" value="1"/>
</dbReference>
<keyword evidence="3" id="KW-0479">Metal-binding</keyword>
<organism evidence="4 5">
    <name type="scientific">Hoylesella timonensis S9-PR14</name>
    <dbReference type="NCBI Taxonomy" id="1401062"/>
    <lineage>
        <taxon>Bacteria</taxon>
        <taxon>Pseudomonadati</taxon>
        <taxon>Bacteroidota</taxon>
        <taxon>Bacteroidia</taxon>
        <taxon>Bacteroidales</taxon>
        <taxon>Prevotellaceae</taxon>
        <taxon>Hoylesella</taxon>
    </lineage>
</organism>
<dbReference type="InterPro" id="IPR050748">
    <property type="entry name" value="Glycosyltrans_8_dom-fam"/>
</dbReference>
<keyword evidence="2" id="KW-0808">Transferase</keyword>
<dbReference type="PANTHER" id="PTHR13778:SF47">
    <property type="entry name" value="LIPOPOLYSACCHARIDE 1,3-GALACTOSYLTRANSFERASE"/>
    <property type="match status" value="1"/>
</dbReference>
<dbReference type="GO" id="GO:0046872">
    <property type="term" value="F:metal ion binding"/>
    <property type="evidence" value="ECO:0007669"/>
    <property type="project" value="UniProtKB-KW"/>
</dbReference>
<evidence type="ECO:0008006" key="6">
    <source>
        <dbReference type="Google" id="ProtNLM"/>
    </source>
</evidence>
<dbReference type="Gene3D" id="3.90.550.10">
    <property type="entry name" value="Spore Coat Polysaccharide Biosynthesis Protein SpsA, Chain A"/>
    <property type="match status" value="1"/>
</dbReference>